<evidence type="ECO:0008006" key="3">
    <source>
        <dbReference type="Google" id="ProtNLM"/>
    </source>
</evidence>
<dbReference type="Proteomes" id="UP001221208">
    <property type="component" value="Unassembled WGS sequence"/>
</dbReference>
<sequence>MLPFFIDSRISPVRLFELDDGRFQLLDAAEVSPFLPGYGYLLVEKRLSEFLVEHGVERIVCQDVVLFDRPSGKEFRSHARIRVKQYFTPEQINDLDLTGLRLLTMNDEYYFVTKELKELLELARFDYLRFSEGLDGFA</sequence>
<dbReference type="RefSeq" id="WP_273670528.1">
    <property type="nucleotide sequence ID" value="NZ_JAQQXR010000003.1"/>
</dbReference>
<evidence type="ECO:0000313" key="1">
    <source>
        <dbReference type="EMBL" id="MDC8757852.1"/>
    </source>
</evidence>
<name>A0ABT5JYP0_9BURK</name>
<keyword evidence="2" id="KW-1185">Reference proteome</keyword>
<accession>A0ABT5JYP0</accession>
<gene>
    <name evidence="1" type="ORF">OIK44_09655</name>
</gene>
<dbReference type="EMBL" id="JAQQXR010000003">
    <property type="protein sequence ID" value="MDC8757852.1"/>
    <property type="molecule type" value="Genomic_DNA"/>
</dbReference>
<evidence type="ECO:0000313" key="2">
    <source>
        <dbReference type="Proteomes" id="UP001221208"/>
    </source>
</evidence>
<comment type="caution">
    <text evidence="1">The sequence shown here is derived from an EMBL/GenBank/DDBJ whole genome shotgun (WGS) entry which is preliminary data.</text>
</comment>
<reference evidence="1 2" key="1">
    <citation type="submission" date="2022-10" db="EMBL/GenBank/DDBJ databases">
        <title>Janthinobacterium sp. hw3 Genome sequencing.</title>
        <authorList>
            <person name="Park S."/>
        </authorList>
    </citation>
    <scope>NUCLEOTIDE SEQUENCE [LARGE SCALE GENOMIC DNA]</scope>
    <source>
        <strain evidence="2">hw3</strain>
    </source>
</reference>
<organism evidence="1 2">
    <name type="scientific">Janthinobacterium fluminis</name>
    <dbReference type="NCBI Taxonomy" id="2987524"/>
    <lineage>
        <taxon>Bacteria</taxon>
        <taxon>Pseudomonadati</taxon>
        <taxon>Pseudomonadota</taxon>
        <taxon>Betaproteobacteria</taxon>
        <taxon>Burkholderiales</taxon>
        <taxon>Oxalobacteraceae</taxon>
        <taxon>Janthinobacterium</taxon>
    </lineage>
</organism>
<proteinExistence type="predicted"/>
<protein>
    <recommendedName>
        <fullName evidence="3">Acyl-CoA thioesterase FadM</fullName>
    </recommendedName>
</protein>